<accession>H1S1U6</accession>
<proteinExistence type="predicted"/>
<dbReference type="Proteomes" id="UP000005808">
    <property type="component" value="Unassembled WGS sequence"/>
</dbReference>
<evidence type="ECO:0000313" key="1">
    <source>
        <dbReference type="EMBL" id="EHP43440.1"/>
    </source>
</evidence>
<sequence length="75" mass="8422">MSADLWPEDLDQQIRNTIDDFWVVREIGCSIYHPENLDHRFDTTELAYGSLDGGQEIQSGQACVRIAIRDIVGGA</sequence>
<evidence type="ECO:0000313" key="2">
    <source>
        <dbReference type="Proteomes" id="UP000005808"/>
    </source>
</evidence>
<dbReference type="AlphaFoldDB" id="H1S1U6"/>
<name>H1S1U6_9BURK</name>
<comment type="caution">
    <text evidence="1">The sequence shown here is derived from an EMBL/GenBank/DDBJ whole genome shotgun (WGS) entry which is preliminary data.</text>
</comment>
<reference evidence="1 2" key="1">
    <citation type="journal article" date="2012" name="J. Bacteriol.">
        <title>De Novo Genome Project of Cupriavidus basilensis OR16.</title>
        <authorList>
            <person name="Cserhati M."/>
            <person name="Kriszt B."/>
            <person name="Szoboszlay S."/>
            <person name="Toth A."/>
            <person name="Szabo I."/>
            <person name="Tancsics A."/>
            <person name="Nagy I."/>
            <person name="Horvath B."/>
            <person name="Nagy I."/>
            <person name="Kukolya J."/>
        </authorList>
    </citation>
    <scope>NUCLEOTIDE SEQUENCE [LARGE SCALE GENOMIC DNA]</scope>
    <source>
        <strain evidence="1 2">OR16</strain>
    </source>
</reference>
<protein>
    <submittedName>
        <fullName evidence="1">Uncharacterized protein</fullName>
    </submittedName>
</protein>
<organism evidence="1 2">
    <name type="scientific">Cupriavidus basilensis OR16</name>
    <dbReference type="NCBI Taxonomy" id="1127483"/>
    <lineage>
        <taxon>Bacteria</taxon>
        <taxon>Pseudomonadati</taxon>
        <taxon>Pseudomonadota</taxon>
        <taxon>Betaproteobacteria</taxon>
        <taxon>Burkholderiales</taxon>
        <taxon>Burkholderiaceae</taxon>
        <taxon>Cupriavidus</taxon>
    </lineage>
</organism>
<dbReference type="EMBL" id="AHJE01000018">
    <property type="protein sequence ID" value="EHP43440.1"/>
    <property type="molecule type" value="Genomic_DNA"/>
</dbReference>
<gene>
    <name evidence="1" type="ORF">OR16_08222</name>
</gene>